<dbReference type="AlphaFoldDB" id="A0A2T7NT38"/>
<evidence type="ECO:0000313" key="2">
    <source>
        <dbReference type="EMBL" id="PVD24332.1"/>
    </source>
</evidence>
<accession>A0A2T7NT38</accession>
<keyword evidence="3" id="KW-1185">Reference proteome</keyword>
<feature type="compositionally biased region" description="Low complexity" evidence="1">
    <location>
        <begin position="249"/>
        <end position="261"/>
    </location>
</feature>
<feature type="compositionally biased region" description="Basic and acidic residues" evidence="1">
    <location>
        <begin position="155"/>
        <end position="169"/>
    </location>
</feature>
<name>A0A2T7NT38_POMCA</name>
<feature type="region of interest" description="Disordered" evidence="1">
    <location>
        <begin position="221"/>
        <end position="261"/>
    </location>
</feature>
<comment type="caution">
    <text evidence="2">The sequence shown here is derived from an EMBL/GenBank/DDBJ whole genome shotgun (WGS) entry which is preliminary data.</text>
</comment>
<evidence type="ECO:0000313" key="3">
    <source>
        <dbReference type="Proteomes" id="UP000245119"/>
    </source>
</evidence>
<dbReference type="EMBL" id="PZQS01000009">
    <property type="protein sequence ID" value="PVD24332.1"/>
    <property type="molecule type" value="Genomic_DNA"/>
</dbReference>
<feature type="compositionally biased region" description="Acidic residues" evidence="1">
    <location>
        <begin position="400"/>
        <end position="409"/>
    </location>
</feature>
<feature type="region of interest" description="Disordered" evidence="1">
    <location>
        <begin position="32"/>
        <end position="70"/>
    </location>
</feature>
<feature type="region of interest" description="Disordered" evidence="1">
    <location>
        <begin position="111"/>
        <end position="176"/>
    </location>
</feature>
<reference evidence="2 3" key="1">
    <citation type="submission" date="2018-04" db="EMBL/GenBank/DDBJ databases">
        <title>The genome of golden apple snail Pomacea canaliculata provides insight into stress tolerance and invasive adaptation.</title>
        <authorList>
            <person name="Liu C."/>
            <person name="Liu B."/>
            <person name="Ren Y."/>
            <person name="Zhang Y."/>
            <person name="Wang H."/>
            <person name="Li S."/>
            <person name="Jiang F."/>
            <person name="Yin L."/>
            <person name="Zhang G."/>
            <person name="Qian W."/>
            <person name="Fan W."/>
        </authorList>
    </citation>
    <scope>NUCLEOTIDE SEQUENCE [LARGE SCALE GENOMIC DNA]</scope>
    <source>
        <strain evidence="2">SZHN2017</strain>
        <tissue evidence="2">Muscle</tissue>
    </source>
</reference>
<organism evidence="2 3">
    <name type="scientific">Pomacea canaliculata</name>
    <name type="common">Golden apple snail</name>
    <dbReference type="NCBI Taxonomy" id="400727"/>
    <lineage>
        <taxon>Eukaryota</taxon>
        <taxon>Metazoa</taxon>
        <taxon>Spiralia</taxon>
        <taxon>Lophotrochozoa</taxon>
        <taxon>Mollusca</taxon>
        <taxon>Gastropoda</taxon>
        <taxon>Caenogastropoda</taxon>
        <taxon>Architaenioglossa</taxon>
        <taxon>Ampullarioidea</taxon>
        <taxon>Ampullariidae</taxon>
        <taxon>Pomacea</taxon>
    </lineage>
</organism>
<feature type="compositionally biased region" description="Polar residues" evidence="1">
    <location>
        <begin position="388"/>
        <end position="398"/>
    </location>
</feature>
<feature type="compositionally biased region" description="Gly residues" evidence="1">
    <location>
        <begin position="119"/>
        <end position="128"/>
    </location>
</feature>
<feature type="compositionally biased region" description="Basic residues" evidence="1">
    <location>
        <begin position="41"/>
        <end position="51"/>
    </location>
</feature>
<sequence>MGCRPSRRAASCVRVAGEGSWRVREGEACRLGSDAEGSTKLRQRSRRKGSGKKNSTSWARYSAPPGDSQFPPHSCTTATYHDGCWGGTSRITVRLSKNGSTLEIEKCEFQNSDDDDGYRLGGGGGGTGDSLHGHEGNGSVPLRTQSAPDLSGFNLRRDDSSDDWSEQRGRLLPLPPPPPYRLVARWPLAAVEPSPGDGLVSGAGSVRTTASVEVDVEREHDLTLSSSDLGATSGDIPARGLAHNSHQLSGSEVASSSRSRPQSGAMCLVEEEPACEGSVVVRAAAAAAGSSAWQGVTVGSLVSTPKAAELVDLTLCCSGGRSGCMATAGCQVSSSDDVRGVRHPHPHSHLCGSGGSGAGNGVVAGKDSAGHVKMSWCRGGVRGTVSRVASNGSGSCDAQVSDDIDDDSSTDTGCGSDDNGRIGSLSRMEVGPAYVHADFRNGELSLCVRSFTHTYT</sequence>
<dbReference type="Proteomes" id="UP000245119">
    <property type="component" value="Linkage Group LG9"/>
</dbReference>
<proteinExistence type="predicted"/>
<protein>
    <submittedName>
        <fullName evidence="2">Uncharacterized protein</fullName>
    </submittedName>
</protein>
<dbReference type="OrthoDB" id="6115027at2759"/>
<evidence type="ECO:0000256" key="1">
    <source>
        <dbReference type="SAM" id="MobiDB-lite"/>
    </source>
</evidence>
<gene>
    <name evidence="2" type="ORF">C0Q70_14812</name>
</gene>
<feature type="region of interest" description="Disordered" evidence="1">
    <location>
        <begin position="388"/>
        <end position="422"/>
    </location>
</feature>